<feature type="transmembrane region" description="Helical" evidence="2">
    <location>
        <begin position="24"/>
        <end position="45"/>
    </location>
</feature>
<keyword evidence="2" id="KW-0472">Membrane</keyword>
<reference evidence="4 5" key="1">
    <citation type="journal article" date="2019" name="Environ. Microbiol.">
        <title>At the nexus of three kingdoms: the genome of the mycorrhizal fungus Gigaspora margarita provides insights into plant, endobacterial and fungal interactions.</title>
        <authorList>
            <person name="Venice F."/>
            <person name="Ghignone S."/>
            <person name="Salvioli di Fossalunga A."/>
            <person name="Amselem J."/>
            <person name="Novero M."/>
            <person name="Xianan X."/>
            <person name="Sedzielewska Toro K."/>
            <person name="Morin E."/>
            <person name="Lipzen A."/>
            <person name="Grigoriev I.V."/>
            <person name="Henrissat B."/>
            <person name="Martin F.M."/>
            <person name="Bonfante P."/>
        </authorList>
    </citation>
    <scope>NUCLEOTIDE SEQUENCE [LARGE SCALE GENOMIC DNA]</scope>
    <source>
        <strain evidence="4 5">BEG34</strain>
    </source>
</reference>
<dbReference type="EMBL" id="WTPW01000363">
    <property type="protein sequence ID" value="KAF0519590.1"/>
    <property type="molecule type" value="Genomic_DNA"/>
</dbReference>
<keyword evidence="2" id="KW-0812">Transmembrane</keyword>
<gene>
    <name evidence="4" type="ORF">F8M41_016591</name>
</gene>
<accession>A0A8H4EML3</accession>
<keyword evidence="4" id="KW-0675">Receptor</keyword>
<keyword evidence="1" id="KW-0175">Coiled coil</keyword>
<name>A0A8H4EML3_GIGMA</name>
<proteinExistence type="predicted"/>
<feature type="coiled-coil region" evidence="1">
    <location>
        <begin position="103"/>
        <end position="130"/>
    </location>
</feature>
<dbReference type="Pfam" id="PF26140">
    <property type="entry name" value="HEAT_URB1"/>
    <property type="match status" value="1"/>
</dbReference>
<protein>
    <submittedName>
        <fullName evidence="4">Transient receptor potential cation channel subfamily a member 1-like</fullName>
    </submittedName>
</protein>
<evidence type="ECO:0000256" key="1">
    <source>
        <dbReference type="SAM" id="Coils"/>
    </source>
</evidence>
<evidence type="ECO:0000256" key="2">
    <source>
        <dbReference type="SAM" id="Phobius"/>
    </source>
</evidence>
<sequence>MKTYYMMITGDSTLMSSWILSENFIIMLLMTIASFIIVIYLMHILTGVLCDAAINDDNILAYLALKKEKTYVSENLNKFFMFPEEQPSLLEIEEWIMNQLNTLKNIETNIKDLSVLKQELIESIENKNEDMFILKQGYKKLKESIEDMKTNK</sequence>
<dbReference type="Proteomes" id="UP000439903">
    <property type="component" value="Unassembled WGS sequence"/>
</dbReference>
<feature type="domain" description="URB1 central HEAT repeat" evidence="3">
    <location>
        <begin position="79"/>
        <end position="148"/>
    </location>
</feature>
<dbReference type="OrthoDB" id="10522171at2759"/>
<evidence type="ECO:0000313" key="4">
    <source>
        <dbReference type="EMBL" id="KAF0519590.1"/>
    </source>
</evidence>
<dbReference type="InterPro" id="IPR059018">
    <property type="entry name" value="HEAT_URB1"/>
</dbReference>
<dbReference type="AlphaFoldDB" id="A0A8H4EML3"/>
<comment type="caution">
    <text evidence="4">The sequence shown here is derived from an EMBL/GenBank/DDBJ whole genome shotgun (WGS) entry which is preliminary data.</text>
</comment>
<keyword evidence="2" id="KW-1133">Transmembrane helix</keyword>
<evidence type="ECO:0000313" key="5">
    <source>
        <dbReference type="Proteomes" id="UP000439903"/>
    </source>
</evidence>
<keyword evidence="5" id="KW-1185">Reference proteome</keyword>
<evidence type="ECO:0000259" key="3">
    <source>
        <dbReference type="Pfam" id="PF26140"/>
    </source>
</evidence>
<organism evidence="4 5">
    <name type="scientific">Gigaspora margarita</name>
    <dbReference type="NCBI Taxonomy" id="4874"/>
    <lineage>
        <taxon>Eukaryota</taxon>
        <taxon>Fungi</taxon>
        <taxon>Fungi incertae sedis</taxon>
        <taxon>Mucoromycota</taxon>
        <taxon>Glomeromycotina</taxon>
        <taxon>Glomeromycetes</taxon>
        <taxon>Diversisporales</taxon>
        <taxon>Gigasporaceae</taxon>
        <taxon>Gigaspora</taxon>
    </lineage>
</organism>